<dbReference type="InterPro" id="IPR036388">
    <property type="entry name" value="WH-like_DNA-bd_sf"/>
</dbReference>
<dbReference type="GO" id="GO:0003677">
    <property type="term" value="F:DNA binding"/>
    <property type="evidence" value="ECO:0007669"/>
    <property type="project" value="UniProtKB-KW"/>
</dbReference>
<dbReference type="InterPro" id="IPR005143">
    <property type="entry name" value="TF_LuxR_autoind-bd_dom"/>
</dbReference>
<dbReference type="Proteomes" id="UP000198917">
    <property type="component" value="Unassembled WGS sequence"/>
</dbReference>
<dbReference type="InterPro" id="IPR000792">
    <property type="entry name" value="Tscrpt_reg_LuxR_C"/>
</dbReference>
<keyword evidence="3" id="KW-0804">Transcription</keyword>
<dbReference type="Gene3D" id="1.10.10.10">
    <property type="entry name" value="Winged helix-like DNA-binding domain superfamily/Winged helix DNA-binding domain"/>
    <property type="match status" value="1"/>
</dbReference>
<evidence type="ECO:0000256" key="2">
    <source>
        <dbReference type="ARBA" id="ARBA00023125"/>
    </source>
</evidence>
<comment type="caution">
    <text evidence="5">The sequence shown here is derived from an EMBL/GenBank/DDBJ whole genome shotgun (WGS) entry which is preliminary data.</text>
</comment>
<dbReference type="EMBL" id="FNEW01000007">
    <property type="protein sequence ID" value="SDK33900.1"/>
    <property type="molecule type" value="Genomic_DNA"/>
</dbReference>
<evidence type="ECO:0000256" key="1">
    <source>
        <dbReference type="ARBA" id="ARBA00023015"/>
    </source>
</evidence>
<dbReference type="Gene3D" id="3.30.450.80">
    <property type="entry name" value="Transcription factor LuxR-like, autoinducer-binding domain"/>
    <property type="match status" value="1"/>
</dbReference>
<dbReference type="AlphaFoldDB" id="A0A7Z7BRV0"/>
<evidence type="ECO:0000259" key="4">
    <source>
        <dbReference type="PROSITE" id="PS50043"/>
    </source>
</evidence>
<dbReference type="SMART" id="SM00421">
    <property type="entry name" value="HTH_LUXR"/>
    <property type="match status" value="1"/>
</dbReference>
<keyword evidence="2" id="KW-0238">DNA-binding</keyword>
<evidence type="ECO:0000313" key="6">
    <source>
        <dbReference type="Proteomes" id="UP000198917"/>
    </source>
</evidence>
<gene>
    <name evidence="5" type="ORF">SAMN05428983_4647</name>
</gene>
<dbReference type="InterPro" id="IPR016032">
    <property type="entry name" value="Sig_transdc_resp-reg_C-effctor"/>
</dbReference>
<dbReference type="SUPFAM" id="SSF46894">
    <property type="entry name" value="C-terminal effector domain of the bipartite response regulators"/>
    <property type="match status" value="1"/>
</dbReference>
<protein>
    <submittedName>
        <fullName evidence="5">Transcriptional regulator</fullName>
    </submittedName>
</protein>
<dbReference type="InterPro" id="IPR036693">
    <property type="entry name" value="TF_LuxR_autoind-bd_dom_sf"/>
</dbReference>
<dbReference type="RefSeq" id="WP_092734634.1">
    <property type="nucleotide sequence ID" value="NZ_FNEW01000007.1"/>
</dbReference>
<dbReference type="PROSITE" id="PS50043">
    <property type="entry name" value="HTH_LUXR_2"/>
    <property type="match status" value="1"/>
</dbReference>
<dbReference type="CDD" id="cd06170">
    <property type="entry name" value="LuxR_C_like"/>
    <property type="match status" value="1"/>
</dbReference>
<accession>A0A7Z7BRV0</accession>
<dbReference type="SUPFAM" id="SSF75516">
    <property type="entry name" value="Pheromone-binding domain of LuxR-like quorum-sensing transcription factors"/>
    <property type="match status" value="1"/>
</dbReference>
<evidence type="ECO:0000313" key="5">
    <source>
        <dbReference type="EMBL" id="SDK33900.1"/>
    </source>
</evidence>
<sequence length="234" mass="26180">MNDWFHKVVDASAVATSSQDLKNQLVRLTRESGFSSFSYLNLKSPPVLISNAASGWQKRYIEKAYPLIDPILETAKRKRQAFIWSASSVPKTAAPEHRRFYAEAAEFEIRAGISIPVRVGFGRLAMITLAAESDAATLNRQIDPILAANAATLIHARFHRVESAPIFTPVNSKFKPQEIMCLKWAAEGKTMREISKIEGMKYSTVRFHLAEAKSKLNVFSLRKAITLAMTLKLI</sequence>
<proteinExistence type="predicted"/>
<dbReference type="Pfam" id="PF00196">
    <property type="entry name" value="GerE"/>
    <property type="match status" value="1"/>
</dbReference>
<name>A0A7Z7BRV0_9HYPH</name>
<feature type="domain" description="HTH luxR-type" evidence="4">
    <location>
        <begin position="160"/>
        <end position="232"/>
    </location>
</feature>
<organism evidence="5 6">
    <name type="scientific">Agrobacterium fabrum</name>
    <dbReference type="NCBI Taxonomy" id="1176649"/>
    <lineage>
        <taxon>Bacteria</taxon>
        <taxon>Pseudomonadati</taxon>
        <taxon>Pseudomonadota</taxon>
        <taxon>Alphaproteobacteria</taxon>
        <taxon>Hyphomicrobiales</taxon>
        <taxon>Rhizobiaceae</taxon>
        <taxon>Rhizobium/Agrobacterium group</taxon>
        <taxon>Agrobacterium</taxon>
        <taxon>Agrobacterium tumefaciens complex</taxon>
    </lineage>
</organism>
<dbReference type="Pfam" id="PF03472">
    <property type="entry name" value="Autoind_bind"/>
    <property type="match status" value="1"/>
</dbReference>
<keyword evidence="1" id="KW-0805">Transcription regulation</keyword>
<dbReference type="GO" id="GO:0006355">
    <property type="term" value="P:regulation of DNA-templated transcription"/>
    <property type="evidence" value="ECO:0007669"/>
    <property type="project" value="InterPro"/>
</dbReference>
<reference evidence="5 6" key="1">
    <citation type="submission" date="2016-10" db="EMBL/GenBank/DDBJ databases">
        <authorList>
            <person name="Varghese N."/>
            <person name="Submissions S."/>
        </authorList>
    </citation>
    <scope>NUCLEOTIDE SEQUENCE [LARGE SCALE GENOMIC DNA]</scope>
    <source>
        <strain evidence="5 6">PDC82</strain>
    </source>
</reference>
<evidence type="ECO:0000256" key="3">
    <source>
        <dbReference type="ARBA" id="ARBA00023163"/>
    </source>
</evidence>